<dbReference type="Proteomes" id="UP000192478">
    <property type="component" value="Chromosome"/>
</dbReference>
<evidence type="ECO:0000259" key="1">
    <source>
        <dbReference type="PROSITE" id="PS50937"/>
    </source>
</evidence>
<dbReference type="EMBL" id="CP020559">
    <property type="protein sequence ID" value="ARE85706.1"/>
    <property type="molecule type" value="Genomic_DNA"/>
</dbReference>
<accession>A0AAC9RGR7</accession>
<dbReference type="GO" id="GO:0003677">
    <property type="term" value="F:DNA binding"/>
    <property type="evidence" value="ECO:0007669"/>
    <property type="project" value="InterPro"/>
</dbReference>
<dbReference type="CDD" id="cd04762">
    <property type="entry name" value="HTH_MerR-trunc"/>
    <property type="match status" value="1"/>
</dbReference>
<dbReference type="AlphaFoldDB" id="A0AAC9RGR7"/>
<dbReference type="PRINTS" id="PR00040">
    <property type="entry name" value="HTHMERR"/>
</dbReference>
<name>A0AAC9RGR7_9CLOT</name>
<gene>
    <name evidence="2" type="ORF">CLFO_00170</name>
</gene>
<dbReference type="Pfam" id="PF00376">
    <property type="entry name" value="MerR"/>
    <property type="match status" value="1"/>
</dbReference>
<reference evidence="2 3" key="1">
    <citation type="submission" date="2017-03" db="EMBL/GenBank/DDBJ databases">
        <title>Complete sequence of Clostridium formicaceticum DSM 92.</title>
        <authorList>
            <person name="Poehlein A."/>
            <person name="Karl M."/>
            <person name="Bengelsdorf F.R."/>
            <person name="Duerre P."/>
            <person name="Daniel R."/>
        </authorList>
    </citation>
    <scope>NUCLEOTIDE SEQUENCE [LARGE SCALE GENOMIC DNA]</scope>
    <source>
        <strain evidence="2 3">DSM 92</strain>
    </source>
</reference>
<dbReference type="NCBIfam" id="TIGR01764">
    <property type="entry name" value="excise"/>
    <property type="match status" value="1"/>
</dbReference>
<dbReference type="InterPro" id="IPR010093">
    <property type="entry name" value="SinI_DNA-bd"/>
</dbReference>
<dbReference type="InterPro" id="IPR009061">
    <property type="entry name" value="DNA-bd_dom_put_sf"/>
</dbReference>
<organism evidence="2 3">
    <name type="scientific">Clostridium formicaceticum</name>
    <dbReference type="NCBI Taxonomy" id="1497"/>
    <lineage>
        <taxon>Bacteria</taxon>
        <taxon>Bacillati</taxon>
        <taxon>Bacillota</taxon>
        <taxon>Clostridia</taxon>
        <taxon>Eubacteriales</taxon>
        <taxon>Clostridiaceae</taxon>
        <taxon>Clostridium</taxon>
    </lineage>
</organism>
<dbReference type="SUPFAM" id="SSF46955">
    <property type="entry name" value="Putative DNA-binding domain"/>
    <property type="match status" value="1"/>
</dbReference>
<dbReference type="PROSITE" id="PS50937">
    <property type="entry name" value="HTH_MERR_2"/>
    <property type="match status" value="1"/>
</dbReference>
<evidence type="ECO:0000313" key="3">
    <source>
        <dbReference type="Proteomes" id="UP000192478"/>
    </source>
</evidence>
<evidence type="ECO:0000313" key="2">
    <source>
        <dbReference type="EMBL" id="ARE85706.1"/>
    </source>
</evidence>
<dbReference type="InterPro" id="IPR000551">
    <property type="entry name" value="MerR-type_HTH_dom"/>
</dbReference>
<dbReference type="GO" id="GO:0006355">
    <property type="term" value="P:regulation of DNA-templated transcription"/>
    <property type="evidence" value="ECO:0007669"/>
    <property type="project" value="InterPro"/>
</dbReference>
<dbReference type="RefSeq" id="WP_081561857.1">
    <property type="nucleotide sequence ID" value="NZ_CP017603.1"/>
</dbReference>
<feature type="domain" description="HTH merR-type" evidence="1">
    <location>
        <begin position="4"/>
        <end position="51"/>
    </location>
</feature>
<proteinExistence type="predicted"/>
<dbReference type="PROSITE" id="PS00552">
    <property type="entry name" value="HTH_MERR_1"/>
    <property type="match status" value="1"/>
</dbReference>
<dbReference type="Gene3D" id="1.10.1660.10">
    <property type="match status" value="1"/>
</dbReference>
<protein>
    <submittedName>
        <fullName evidence="2">MerR family regulatory protein</fullName>
    </submittedName>
</protein>
<sequence length="51" mass="5790">MPQLFSIGKAAKQLGVSIKTLRDWDKKGLINFTTTPGGHRRIEESEINRFC</sequence>